<feature type="region of interest" description="Disordered" evidence="4">
    <location>
        <begin position="1"/>
        <end position="48"/>
    </location>
</feature>
<dbReference type="InterPro" id="IPR029017">
    <property type="entry name" value="Enolase-like_N"/>
</dbReference>
<dbReference type="Gene3D" id="3.30.390.10">
    <property type="entry name" value="Enolase-like, N-terminal domain"/>
    <property type="match status" value="1"/>
</dbReference>
<dbReference type="Pfam" id="PF13378">
    <property type="entry name" value="MR_MLE_C"/>
    <property type="match status" value="1"/>
</dbReference>
<dbReference type="SFLD" id="SFLDS00001">
    <property type="entry name" value="Enolase"/>
    <property type="match status" value="1"/>
</dbReference>
<evidence type="ECO:0000256" key="1">
    <source>
        <dbReference type="ARBA" id="ARBA00001946"/>
    </source>
</evidence>
<name>A0A2W2DFC4_9ACTN</name>
<evidence type="ECO:0000256" key="3">
    <source>
        <dbReference type="ARBA" id="ARBA00022842"/>
    </source>
</evidence>
<keyword evidence="2" id="KW-0479">Metal-binding</keyword>
<dbReference type="InterPro" id="IPR036849">
    <property type="entry name" value="Enolase-like_C_sf"/>
</dbReference>
<accession>A0A2W2DFC4</accession>
<dbReference type="AlphaFoldDB" id="A0A2W2DFC4"/>
<protein>
    <submittedName>
        <fullName evidence="6">Racemase</fullName>
    </submittedName>
</protein>
<keyword evidence="7" id="KW-1185">Reference proteome</keyword>
<dbReference type="InterPro" id="IPR013342">
    <property type="entry name" value="Mandelate_racemase_C"/>
</dbReference>
<dbReference type="SUPFAM" id="SSF54826">
    <property type="entry name" value="Enolase N-terminal domain-like"/>
    <property type="match status" value="1"/>
</dbReference>
<reference evidence="6 7" key="1">
    <citation type="submission" date="2018-01" db="EMBL/GenBank/DDBJ databases">
        <title>Draft genome sequence of Jishengella endophytica.</title>
        <authorList>
            <person name="Sahin N."/>
            <person name="Ay H."/>
            <person name="Saygin H."/>
        </authorList>
    </citation>
    <scope>NUCLEOTIDE SEQUENCE [LARGE SCALE GENOMIC DNA]</scope>
    <source>
        <strain evidence="6 7">DSM 45430</strain>
    </source>
</reference>
<keyword evidence="3" id="KW-0460">Magnesium</keyword>
<dbReference type="GO" id="GO:0016836">
    <property type="term" value="F:hydro-lyase activity"/>
    <property type="evidence" value="ECO:0007669"/>
    <property type="project" value="TreeGrafter"/>
</dbReference>
<dbReference type="GO" id="GO:0000287">
    <property type="term" value="F:magnesium ion binding"/>
    <property type="evidence" value="ECO:0007669"/>
    <property type="project" value="TreeGrafter"/>
</dbReference>
<dbReference type="InterPro" id="IPR013341">
    <property type="entry name" value="Mandelate_racemase_N_dom"/>
</dbReference>
<dbReference type="GO" id="GO:0016052">
    <property type="term" value="P:carbohydrate catabolic process"/>
    <property type="evidence" value="ECO:0007669"/>
    <property type="project" value="TreeGrafter"/>
</dbReference>
<organism evidence="6 7">
    <name type="scientific">Micromonospora endophytica</name>
    <dbReference type="NCBI Taxonomy" id="515350"/>
    <lineage>
        <taxon>Bacteria</taxon>
        <taxon>Bacillati</taxon>
        <taxon>Actinomycetota</taxon>
        <taxon>Actinomycetes</taxon>
        <taxon>Micromonosporales</taxon>
        <taxon>Micromonosporaceae</taxon>
        <taxon>Micromonospora</taxon>
    </lineage>
</organism>
<dbReference type="PANTHER" id="PTHR13794:SF58">
    <property type="entry name" value="MITOCHONDRIAL ENOLASE SUPERFAMILY MEMBER 1"/>
    <property type="match status" value="1"/>
</dbReference>
<evidence type="ECO:0000256" key="2">
    <source>
        <dbReference type="ARBA" id="ARBA00022723"/>
    </source>
</evidence>
<dbReference type="InterPro" id="IPR046945">
    <property type="entry name" value="RHMD-like"/>
</dbReference>
<feature type="domain" description="Mandelate racemase/muconate lactonizing enzyme C-terminal" evidence="5">
    <location>
        <begin position="159"/>
        <end position="257"/>
    </location>
</feature>
<dbReference type="Proteomes" id="UP000248627">
    <property type="component" value="Unassembled WGS sequence"/>
</dbReference>
<dbReference type="InterPro" id="IPR029065">
    <property type="entry name" value="Enolase_C-like"/>
</dbReference>
<comment type="caution">
    <text evidence="6">The sequence shown here is derived from an EMBL/GenBank/DDBJ whole genome shotgun (WGS) entry which is preliminary data.</text>
</comment>
<evidence type="ECO:0000259" key="5">
    <source>
        <dbReference type="SMART" id="SM00922"/>
    </source>
</evidence>
<dbReference type="PANTHER" id="PTHR13794">
    <property type="entry name" value="ENOLASE SUPERFAMILY, MANDELATE RACEMASE"/>
    <property type="match status" value="1"/>
</dbReference>
<proteinExistence type="predicted"/>
<dbReference type="SFLD" id="SFLDG00179">
    <property type="entry name" value="mandelate_racemase"/>
    <property type="match status" value="1"/>
</dbReference>
<dbReference type="EMBL" id="POTX01000086">
    <property type="protein sequence ID" value="PZF95826.1"/>
    <property type="molecule type" value="Genomic_DNA"/>
</dbReference>
<evidence type="ECO:0000256" key="4">
    <source>
        <dbReference type="SAM" id="MobiDB-lite"/>
    </source>
</evidence>
<comment type="cofactor">
    <cofactor evidence="1">
        <name>Mg(2+)</name>
        <dbReference type="ChEBI" id="CHEBI:18420"/>
    </cofactor>
</comment>
<dbReference type="CDD" id="cd03316">
    <property type="entry name" value="MR_like"/>
    <property type="match status" value="1"/>
</dbReference>
<evidence type="ECO:0000313" key="6">
    <source>
        <dbReference type="EMBL" id="PZF95826.1"/>
    </source>
</evidence>
<dbReference type="Gene3D" id="3.20.20.120">
    <property type="entry name" value="Enolase-like C-terminal domain"/>
    <property type="match status" value="1"/>
</dbReference>
<gene>
    <name evidence="6" type="ORF">C1I93_14700</name>
</gene>
<dbReference type="SUPFAM" id="SSF51604">
    <property type="entry name" value="Enolase C-terminal domain-like"/>
    <property type="match status" value="1"/>
</dbReference>
<dbReference type="SMART" id="SM00922">
    <property type="entry name" value="MR_MLE"/>
    <property type="match status" value="1"/>
</dbReference>
<dbReference type="OrthoDB" id="9796450at2"/>
<evidence type="ECO:0000313" key="7">
    <source>
        <dbReference type="Proteomes" id="UP000248627"/>
    </source>
</evidence>
<sequence length="387" mass="41871">MVRLGDQLKTHPPSVRRGPLLTPPVEEGPPVNTDGVRPPPAEDVQDPRTFGEDVVSARKEYPGHSGAGIATLAVRDLLAPVLLGRDADLIEGAWQAMYQEALLHGRAGSVVRGLSAVDIALWDRSARAAAMPLHKYLGGHSDEVPAYASGGYYLEGKGVDGLAAELQGYRDLGFTAFKIKVGRLGVEDDRARIAAAREVIGPEGLLMLDANNAWSDLPSALRALRRWEEFDPYFIEEPFAPDDIENHARLARATPITVATGEIEAGRWRAKSLLDAEAAVILQCDAAVCGGLSELRKIADLASAYGATLAPHWFHDLHAPMVAAFPAAIFVEYFVGHDIHNIGSLLDREFDVANGVIRLHQTPGLGFGFSEEALDRYLVGPWEVVEK</sequence>
<dbReference type="Pfam" id="PF02746">
    <property type="entry name" value="MR_MLE_N"/>
    <property type="match status" value="1"/>
</dbReference>